<dbReference type="EMBL" id="JBHUEJ010000018">
    <property type="protein sequence ID" value="MFD1710680.1"/>
    <property type="molecule type" value="Genomic_DNA"/>
</dbReference>
<evidence type="ECO:0000256" key="1">
    <source>
        <dbReference type="SAM" id="MobiDB-lite"/>
    </source>
</evidence>
<evidence type="ECO:0000313" key="3">
    <source>
        <dbReference type="EMBL" id="MFD1710680.1"/>
    </source>
</evidence>
<dbReference type="RefSeq" id="WP_147914583.1">
    <property type="nucleotide sequence ID" value="NZ_JBHUEJ010000018.1"/>
</dbReference>
<gene>
    <name evidence="3" type="ORF">ACFSF0_08700</name>
</gene>
<proteinExistence type="predicted"/>
<protein>
    <recommendedName>
        <fullName evidence="5">IPTL-CTERM sorting domain-containing protein</fullName>
    </recommendedName>
</protein>
<name>A0ABW4KWH8_9BURK</name>
<evidence type="ECO:0008006" key="5">
    <source>
        <dbReference type="Google" id="ProtNLM"/>
    </source>
</evidence>
<evidence type="ECO:0000256" key="2">
    <source>
        <dbReference type="SAM" id="Phobius"/>
    </source>
</evidence>
<keyword evidence="4" id="KW-1185">Reference proteome</keyword>
<feature type="region of interest" description="Disordered" evidence="1">
    <location>
        <begin position="1"/>
        <end position="25"/>
    </location>
</feature>
<feature type="transmembrane region" description="Helical" evidence="2">
    <location>
        <begin position="631"/>
        <end position="653"/>
    </location>
</feature>
<organism evidence="3 4">
    <name type="scientific">Ottowia flava</name>
    <dbReference type="NCBI Taxonomy" id="2675430"/>
    <lineage>
        <taxon>Bacteria</taxon>
        <taxon>Pseudomonadati</taxon>
        <taxon>Pseudomonadota</taxon>
        <taxon>Betaproteobacteria</taxon>
        <taxon>Burkholderiales</taxon>
        <taxon>Comamonadaceae</taxon>
        <taxon>Ottowia</taxon>
    </lineage>
</organism>
<reference evidence="4" key="1">
    <citation type="journal article" date="2019" name="Int. J. Syst. Evol. Microbiol.">
        <title>The Global Catalogue of Microorganisms (GCM) 10K type strain sequencing project: providing services to taxonomists for standard genome sequencing and annotation.</title>
        <authorList>
            <consortium name="The Broad Institute Genomics Platform"/>
            <consortium name="The Broad Institute Genome Sequencing Center for Infectious Disease"/>
            <person name="Wu L."/>
            <person name="Ma J."/>
        </authorList>
    </citation>
    <scope>NUCLEOTIDE SEQUENCE [LARGE SCALE GENOMIC DNA]</scope>
    <source>
        <strain evidence="4">LMG 29247</strain>
    </source>
</reference>
<keyword evidence="2" id="KW-0472">Membrane</keyword>
<keyword evidence="2" id="KW-1133">Transmembrane helix</keyword>
<keyword evidence="2" id="KW-0812">Transmembrane</keyword>
<dbReference type="Proteomes" id="UP001597304">
    <property type="component" value="Unassembled WGS sequence"/>
</dbReference>
<comment type="caution">
    <text evidence="3">The sequence shown here is derived from an EMBL/GenBank/DDBJ whole genome shotgun (WGS) entry which is preliminary data.</text>
</comment>
<evidence type="ECO:0000313" key="4">
    <source>
        <dbReference type="Proteomes" id="UP001597304"/>
    </source>
</evidence>
<accession>A0ABW4KWH8</accession>
<feature type="compositionally biased region" description="Low complexity" evidence="1">
    <location>
        <begin position="1"/>
        <end position="18"/>
    </location>
</feature>
<sequence length="659" mass="61979">MSSHPFPQQRRIAAAARPPMRKPGGHAAGLPIRWAVLTLCGAALALPAVAGGNGGNGGGVGGGGNPGTAGDMATGRGGAGGLGRSGALGGSGGNPGLVVSSAYENAAGAAVAGQTGGIGVGGPVASGVTGSGGGGGGGDGLVLNAGASLVNRGALRGGDGGLGGDVGGFFGGGGGGGAGLVASGAVTNSGTITGGVGASYRPLTLPGIGGSGAGVVASGATIVNQAGASILGGRAPAVALTFVNGAGAGGNGAGGATGSTLNDPGGGQSGAGITGDNLNIVNKGQIARGDGGFVPGVGSFGPANPYAIWFGQGTNRLELHPGFSFTGIVRGDGDDVLALGSAAGDDGNMALPTLTAPAYEGFDAYEKTGPGRWTVTGAQADAATAGWKLVEGRLNLNGAQLGALTLAGGALTGNGQVAALVGGPGTVAPGNSVGTLTVTGATTLAGATYAAEIDPGPGTADLLAVNGANLAGGNLTVTSLGGAPGVGQTFTVVSGTGIIGQFATVTFTDNFPTVTPEVQYSASRVQIVYKAAAPAATVLRLNPIANVAQGVAPQLSGTSVPPVSGPVQVVLTAGAQVVTLQAQMVNGVWTLTGPANLPVGPVTVQASMPGSNPPVAPITGQFAVTAGPPVVAVPVNSGWMLVALAALLGGLGMRRRRAR</sequence>